<dbReference type="Ensembl" id="ENSOCUT00000041488.1">
    <property type="protein sequence ID" value="ENSOCUP00000030296.1"/>
    <property type="gene ID" value="ENSOCUG00000033023.1"/>
</dbReference>
<evidence type="ECO:0000256" key="2">
    <source>
        <dbReference type="SAM" id="Phobius"/>
    </source>
</evidence>
<dbReference type="AlphaFoldDB" id="A0A5F9CB99"/>
<keyword evidence="2" id="KW-1133">Transmembrane helix</keyword>
<organism evidence="3 4">
    <name type="scientific">Oryctolagus cuniculus</name>
    <name type="common">Rabbit</name>
    <dbReference type="NCBI Taxonomy" id="9986"/>
    <lineage>
        <taxon>Eukaryota</taxon>
        <taxon>Metazoa</taxon>
        <taxon>Chordata</taxon>
        <taxon>Craniata</taxon>
        <taxon>Vertebrata</taxon>
        <taxon>Euteleostomi</taxon>
        <taxon>Mammalia</taxon>
        <taxon>Eutheria</taxon>
        <taxon>Euarchontoglires</taxon>
        <taxon>Glires</taxon>
        <taxon>Lagomorpha</taxon>
        <taxon>Leporidae</taxon>
        <taxon>Oryctolagus</taxon>
    </lineage>
</organism>
<reference evidence="3 4" key="1">
    <citation type="journal article" date="2011" name="Nature">
        <title>A high-resolution map of human evolutionary constraint using 29 mammals.</title>
        <authorList>
            <person name="Lindblad-Toh K."/>
            <person name="Garber M."/>
            <person name="Zuk O."/>
            <person name="Lin M.F."/>
            <person name="Parker B.J."/>
            <person name="Washietl S."/>
            <person name="Kheradpour P."/>
            <person name="Ernst J."/>
            <person name="Jordan G."/>
            <person name="Mauceli E."/>
            <person name="Ward L.D."/>
            <person name="Lowe C.B."/>
            <person name="Holloway A.K."/>
            <person name="Clamp M."/>
            <person name="Gnerre S."/>
            <person name="Alfoldi J."/>
            <person name="Beal K."/>
            <person name="Chang J."/>
            <person name="Clawson H."/>
            <person name="Cuff J."/>
            <person name="Di Palma F."/>
            <person name="Fitzgerald S."/>
            <person name="Flicek P."/>
            <person name="Guttman M."/>
            <person name="Hubisz M.J."/>
            <person name="Jaffe D.B."/>
            <person name="Jungreis I."/>
            <person name="Kent W.J."/>
            <person name="Kostka D."/>
            <person name="Lara M."/>
            <person name="Martins A.L."/>
            <person name="Massingham T."/>
            <person name="Moltke I."/>
            <person name="Raney B.J."/>
            <person name="Rasmussen M.D."/>
            <person name="Robinson J."/>
            <person name="Stark A."/>
            <person name="Vilella A.J."/>
            <person name="Wen J."/>
            <person name="Xie X."/>
            <person name="Zody M.C."/>
            <person name="Baldwin J."/>
            <person name="Bloom T."/>
            <person name="Chin C.W."/>
            <person name="Heiman D."/>
            <person name="Nicol R."/>
            <person name="Nusbaum C."/>
            <person name="Young S."/>
            <person name="Wilkinson J."/>
            <person name="Worley K.C."/>
            <person name="Kovar C.L."/>
            <person name="Muzny D.M."/>
            <person name="Gibbs R.A."/>
            <person name="Cree A."/>
            <person name="Dihn H.H."/>
            <person name="Fowler G."/>
            <person name="Jhangiani S."/>
            <person name="Joshi V."/>
            <person name="Lee S."/>
            <person name="Lewis L.R."/>
            <person name="Nazareth L.V."/>
            <person name="Okwuonu G."/>
            <person name="Santibanez J."/>
            <person name="Warren W.C."/>
            <person name="Mardis E.R."/>
            <person name="Weinstock G.M."/>
            <person name="Wilson R.K."/>
            <person name="Delehaunty K."/>
            <person name="Dooling D."/>
            <person name="Fronik C."/>
            <person name="Fulton L."/>
            <person name="Fulton B."/>
            <person name="Graves T."/>
            <person name="Minx P."/>
            <person name="Sodergren E."/>
            <person name="Birney E."/>
            <person name="Margulies E.H."/>
            <person name="Herrero J."/>
            <person name="Green E.D."/>
            <person name="Haussler D."/>
            <person name="Siepel A."/>
            <person name="Goldman N."/>
            <person name="Pollard K.S."/>
            <person name="Pedersen J.S."/>
            <person name="Lander E.S."/>
            <person name="Kellis M."/>
        </authorList>
    </citation>
    <scope>NUCLEOTIDE SEQUENCE [LARGE SCALE GENOMIC DNA]</scope>
    <source>
        <strain evidence="4">Thorbecke</strain>
    </source>
</reference>
<sequence>RGARVHRDRPQGGHGHGQARGRGRPTHPGFLTFFLINAPFPAVVSVVIFLKKLKCFCFFLYTSCVYVGNL</sequence>
<evidence type="ECO:0000313" key="4">
    <source>
        <dbReference type="Proteomes" id="UP000001811"/>
    </source>
</evidence>
<evidence type="ECO:0000313" key="3">
    <source>
        <dbReference type="Ensembl" id="ENSOCUP00000030296.1"/>
    </source>
</evidence>
<proteinExistence type="predicted"/>
<dbReference type="Bgee" id="ENSOCUG00000033023">
    <property type="expression patterns" value="Expressed in testis and 17 other cell types or tissues"/>
</dbReference>
<keyword evidence="4" id="KW-1185">Reference proteome</keyword>
<dbReference type="InParanoid" id="A0A5F9CB99"/>
<evidence type="ECO:0000256" key="1">
    <source>
        <dbReference type="SAM" id="MobiDB-lite"/>
    </source>
</evidence>
<reference evidence="3" key="2">
    <citation type="submission" date="2025-08" db="UniProtKB">
        <authorList>
            <consortium name="Ensembl"/>
        </authorList>
    </citation>
    <scope>IDENTIFICATION</scope>
    <source>
        <strain evidence="3">Thorbecke</strain>
    </source>
</reference>
<feature type="region of interest" description="Disordered" evidence="1">
    <location>
        <begin position="1"/>
        <end position="24"/>
    </location>
</feature>
<keyword evidence="2" id="KW-0812">Transmembrane</keyword>
<feature type="transmembrane region" description="Helical" evidence="2">
    <location>
        <begin position="30"/>
        <end position="50"/>
    </location>
</feature>
<accession>A0A5F9CB99</accession>
<keyword evidence="2" id="KW-0472">Membrane</keyword>
<name>A0A5F9CB99_RABIT</name>
<reference evidence="3" key="3">
    <citation type="submission" date="2025-09" db="UniProtKB">
        <authorList>
            <consortium name="Ensembl"/>
        </authorList>
    </citation>
    <scope>IDENTIFICATION</scope>
    <source>
        <strain evidence="3">Thorbecke</strain>
    </source>
</reference>
<dbReference type="Proteomes" id="UP000001811">
    <property type="component" value="Unplaced"/>
</dbReference>
<protein>
    <submittedName>
        <fullName evidence="3">Uncharacterized protein</fullName>
    </submittedName>
</protein>